<dbReference type="GO" id="GO:0007018">
    <property type="term" value="P:microtubule-based movement"/>
    <property type="evidence" value="ECO:0007669"/>
    <property type="project" value="InterPro"/>
</dbReference>
<dbReference type="Pfam" id="PF18199">
    <property type="entry name" value="Dynein_C"/>
    <property type="match status" value="1"/>
</dbReference>
<sequence>IPRKANSYESLITWNTYFLWVIPQDTADTAPEDGVYIHGLFLDGALWDRTKGMLAEQYPKLLFDTIPIIWIKPTAKSDIKKSNAYVSPLCKTSESKGILSTAGHSTNFVIALTLNMDKPVPHWIKRAVALLCQRDD</sequence>
<dbReference type="PANTHER" id="PTHR46961:SF17">
    <property type="entry name" value="AAA+ ATPASE DOMAIN-CONTAINING PROTEIN"/>
    <property type="match status" value="1"/>
</dbReference>
<dbReference type="FunFam" id="3.10.490.20:FF:000009">
    <property type="entry name" value="Dynein heavy chain 4"/>
    <property type="match status" value="1"/>
</dbReference>
<evidence type="ECO:0000313" key="2">
    <source>
        <dbReference type="EMBL" id="NXW50194.1"/>
    </source>
</evidence>
<dbReference type="GO" id="GO:0051959">
    <property type="term" value="F:dynein light intermediate chain binding"/>
    <property type="evidence" value="ECO:0007669"/>
    <property type="project" value="InterPro"/>
</dbReference>
<accession>A0A7L4CJQ5</accession>
<feature type="non-terminal residue" evidence="2">
    <location>
        <position position="136"/>
    </location>
</feature>
<dbReference type="InterPro" id="IPR026983">
    <property type="entry name" value="DHC"/>
</dbReference>
<comment type="caution">
    <text evidence="2">The sequence shown here is derived from an EMBL/GenBank/DDBJ whole genome shotgun (WGS) entry which is preliminary data.</text>
</comment>
<dbReference type="EMBL" id="VZZU01004091">
    <property type="protein sequence ID" value="NXW50194.1"/>
    <property type="molecule type" value="Genomic_DNA"/>
</dbReference>
<dbReference type="AlphaFoldDB" id="A0A7L4CJQ5"/>
<feature type="domain" description="Dynein heavy chain C-terminal" evidence="1">
    <location>
        <begin position="13"/>
        <end position="132"/>
    </location>
</feature>
<dbReference type="GO" id="GO:0045505">
    <property type="term" value="F:dynein intermediate chain binding"/>
    <property type="evidence" value="ECO:0007669"/>
    <property type="project" value="InterPro"/>
</dbReference>
<reference evidence="2 3" key="1">
    <citation type="submission" date="2019-09" db="EMBL/GenBank/DDBJ databases">
        <title>Bird 10,000 Genomes (B10K) Project - Family phase.</title>
        <authorList>
            <person name="Zhang G."/>
        </authorList>
    </citation>
    <scope>NUCLEOTIDE SEQUENCE [LARGE SCALE GENOMIC DNA]</scope>
    <source>
        <strain evidence="2">B10K-DU-005-01</strain>
    </source>
</reference>
<dbReference type="GO" id="GO:0030286">
    <property type="term" value="C:dynein complex"/>
    <property type="evidence" value="ECO:0007669"/>
    <property type="project" value="InterPro"/>
</dbReference>
<protein>
    <submittedName>
        <fullName evidence="2">DYH12 protein</fullName>
    </submittedName>
</protein>
<name>A0A7L4CJQ5_9AVES</name>
<dbReference type="PANTHER" id="PTHR46961">
    <property type="entry name" value="DYNEIN HEAVY CHAIN 1, AXONEMAL-LIKE PROTEIN"/>
    <property type="match status" value="1"/>
</dbReference>
<dbReference type="InterPro" id="IPR041228">
    <property type="entry name" value="Dynein_C"/>
</dbReference>
<gene>
    <name evidence="2" type="primary">Dnah12_1</name>
    <name evidence="2" type="ORF">NYCLEU_R15061</name>
</gene>
<feature type="non-terminal residue" evidence="2">
    <location>
        <position position="1"/>
    </location>
</feature>
<dbReference type="Gene3D" id="3.10.490.20">
    <property type="match status" value="1"/>
</dbReference>
<dbReference type="Proteomes" id="UP000551823">
    <property type="component" value="Unassembled WGS sequence"/>
</dbReference>
<organism evidence="2 3">
    <name type="scientific">Nyctiprogne leucopyga</name>
    <dbReference type="NCBI Taxonomy" id="382315"/>
    <lineage>
        <taxon>Eukaryota</taxon>
        <taxon>Metazoa</taxon>
        <taxon>Chordata</taxon>
        <taxon>Craniata</taxon>
        <taxon>Vertebrata</taxon>
        <taxon>Euteleostomi</taxon>
        <taxon>Archelosauria</taxon>
        <taxon>Archosauria</taxon>
        <taxon>Dinosauria</taxon>
        <taxon>Saurischia</taxon>
        <taxon>Theropoda</taxon>
        <taxon>Coelurosauria</taxon>
        <taxon>Aves</taxon>
        <taxon>Neognathae</taxon>
        <taxon>Neoaves</taxon>
        <taxon>Strisores</taxon>
        <taxon>Caprimulgiformes</taxon>
        <taxon>Caprimulgidae</taxon>
        <taxon>Chordeilinae</taxon>
        <taxon>Nyctiprogne</taxon>
    </lineage>
</organism>
<evidence type="ECO:0000259" key="1">
    <source>
        <dbReference type="Pfam" id="PF18199"/>
    </source>
</evidence>
<proteinExistence type="predicted"/>
<keyword evidence="3" id="KW-1185">Reference proteome</keyword>
<dbReference type="InterPro" id="IPR043160">
    <property type="entry name" value="Dynein_C_barrel"/>
</dbReference>
<evidence type="ECO:0000313" key="3">
    <source>
        <dbReference type="Proteomes" id="UP000551823"/>
    </source>
</evidence>